<evidence type="ECO:0000313" key="2">
    <source>
        <dbReference type="EMBL" id="CCX06820.1"/>
    </source>
</evidence>
<feature type="compositionally biased region" description="Low complexity" evidence="1">
    <location>
        <begin position="1"/>
        <end position="22"/>
    </location>
</feature>
<feature type="region of interest" description="Disordered" evidence="1">
    <location>
        <begin position="1"/>
        <end position="24"/>
    </location>
</feature>
<dbReference type="OrthoDB" id="10338661at2759"/>
<evidence type="ECO:0000313" key="3">
    <source>
        <dbReference type="Proteomes" id="UP000018144"/>
    </source>
</evidence>
<accession>U4KYS6</accession>
<keyword evidence="3" id="KW-1185">Reference proteome</keyword>
<reference evidence="2 3" key="1">
    <citation type="journal article" date="2013" name="PLoS Genet.">
        <title>The genome and development-dependent transcriptomes of Pyronema confluens: a window into fungal evolution.</title>
        <authorList>
            <person name="Traeger S."/>
            <person name="Altegoer F."/>
            <person name="Freitag M."/>
            <person name="Gabaldon T."/>
            <person name="Kempken F."/>
            <person name="Kumar A."/>
            <person name="Marcet-Houben M."/>
            <person name="Poggeler S."/>
            <person name="Stajich J.E."/>
            <person name="Nowrousian M."/>
        </authorList>
    </citation>
    <scope>NUCLEOTIDE SEQUENCE [LARGE SCALE GENOMIC DNA]</scope>
    <source>
        <strain evidence="3">CBS 100304</strain>
        <tissue evidence="2">Vegetative mycelium</tissue>
    </source>
</reference>
<dbReference type="EMBL" id="HF935315">
    <property type="protein sequence ID" value="CCX06820.1"/>
    <property type="molecule type" value="Genomic_DNA"/>
</dbReference>
<dbReference type="AlphaFoldDB" id="U4KYS6"/>
<proteinExistence type="predicted"/>
<dbReference type="Proteomes" id="UP000018144">
    <property type="component" value="Unassembled WGS sequence"/>
</dbReference>
<organism evidence="2 3">
    <name type="scientific">Pyronema omphalodes (strain CBS 100304)</name>
    <name type="common">Pyronema confluens</name>
    <dbReference type="NCBI Taxonomy" id="1076935"/>
    <lineage>
        <taxon>Eukaryota</taxon>
        <taxon>Fungi</taxon>
        <taxon>Dikarya</taxon>
        <taxon>Ascomycota</taxon>
        <taxon>Pezizomycotina</taxon>
        <taxon>Pezizomycetes</taxon>
        <taxon>Pezizales</taxon>
        <taxon>Pyronemataceae</taxon>
        <taxon>Pyronema</taxon>
    </lineage>
</organism>
<evidence type="ECO:0000256" key="1">
    <source>
        <dbReference type="SAM" id="MobiDB-lite"/>
    </source>
</evidence>
<protein>
    <submittedName>
        <fullName evidence="2">Uncharacterized protein</fullName>
    </submittedName>
</protein>
<sequence>MSSSSNYRRSQRQTVSSSQSSSLVPANASNISSVLVPVNIVSDSLPCNNFVLQSSQCCRNGQQQVTDHTGPSTMGHRSARGRTIAVWYCCWQPQSPAHHGGPYICDTTDACQECGHPRCNSCVRRQEAVAEHCY</sequence>
<name>U4KYS6_PYROM</name>
<gene>
    <name evidence="2" type="ORF">PCON_06407</name>
</gene>